<protein>
    <submittedName>
        <fullName evidence="2">Uncharacterized protein</fullName>
    </submittedName>
</protein>
<evidence type="ECO:0000313" key="3">
    <source>
        <dbReference type="Proteomes" id="UP000431901"/>
    </source>
</evidence>
<evidence type="ECO:0000313" key="2">
    <source>
        <dbReference type="EMBL" id="MXQ67621.1"/>
    </source>
</evidence>
<comment type="caution">
    <text evidence="2">The sequence shown here is derived from an EMBL/GenBank/DDBJ whole genome shotgun (WGS) entry which is preliminary data.</text>
</comment>
<reference evidence="2 3" key="1">
    <citation type="submission" date="2019-12" db="EMBL/GenBank/DDBJ databases">
        <title>Nocardia macrotermitis sp. nov. and Nocardia aurantia sp. nov., isolated from the gut of the fungus growing-termite Macrotermes natalensis.</title>
        <authorList>
            <person name="Christine B."/>
            <person name="Rene B."/>
        </authorList>
    </citation>
    <scope>NUCLEOTIDE SEQUENCE [LARGE SCALE GENOMIC DNA]</scope>
    <source>
        <strain evidence="2 3">DSM 102126</strain>
    </source>
</reference>
<organism evidence="2 3">
    <name type="scientific">Actinomadura rayongensis</name>
    <dbReference type="NCBI Taxonomy" id="1429076"/>
    <lineage>
        <taxon>Bacteria</taxon>
        <taxon>Bacillati</taxon>
        <taxon>Actinomycetota</taxon>
        <taxon>Actinomycetes</taxon>
        <taxon>Streptosporangiales</taxon>
        <taxon>Thermomonosporaceae</taxon>
        <taxon>Actinomadura</taxon>
    </lineage>
</organism>
<dbReference type="EMBL" id="WUTW01000008">
    <property type="protein sequence ID" value="MXQ67621.1"/>
    <property type="molecule type" value="Genomic_DNA"/>
</dbReference>
<feature type="compositionally biased region" description="Basic and acidic residues" evidence="1">
    <location>
        <begin position="478"/>
        <end position="492"/>
    </location>
</feature>
<keyword evidence="3" id="KW-1185">Reference proteome</keyword>
<accession>A0A6I4WD97</accession>
<evidence type="ECO:0000256" key="1">
    <source>
        <dbReference type="SAM" id="MobiDB-lite"/>
    </source>
</evidence>
<gene>
    <name evidence="2" type="ORF">GQ466_26745</name>
</gene>
<sequence>MPLPPPDAVWSEAAAMAVLAAAVPELSHAGFDVRPDGLRLRDTGDGWWAITRIAGGRAVLYGSGRAAFHTPPVDVLAGGPDWLPWDLLTGLLDEDSGLGFVRWWDGTSWSHAPLPERFADSVAYMDGTTEDLYFDLADVDDPGTALEALLKAARAGTVDRAVIAPLADAPDISAALAVAARTGVAPGSARPEIPAGTGEPPGRRVPLADPAQAGGVIALAMRDAAERERPAPAPGPKLDAVVARARDGAITAAYVGHERRGFTYAAASGGWLDPELSDLLTAWREAEADPERGRWTHARVWVAGDAVTVERVYDHLPAWWENDHLHEAQIDALRAEIAGRAPDWRPSWTGLLDADLLRTGVPPEMCWRPRAAPDAATLLRTGGLRTAPREVWEAVRSEAVALARADAADLAALVAAEPAGPRPDGERTRWLWLRMLADAGAVLPAAWFATVGARCPEPALRRLLERAALAPGASAADVPRDVARTAEPEPGRDPGWGAGTDFAAFRLDAESFRTVFSLRLGRFLREIGTYANVDYTTVLDRIQTAPDPVPALLRARIDAARERAARGGLPALDDGLAELAPAASAGLPDVADGRTVTDPVDALAAALRTGLPAELTFPFGRPVPVRATHPVMVVQHGDRLTVTDDYLRRARVYGPDGELLAESVPVPSLFPDRRPPARYDGPLFWHDGTALRASSYDRAAGAWRTLRVDGLTDDRDALLTRDPDTAALGPEPAATAEVTFPGADRPTTVRAGDGWLSLHAPDGTATVRVPFGIVQAVARDGAPVPPPGWWPHLRPVDPAGSAALRRVGPAAARELAEAALIGPLEAARRLDALLPEITDPGLRTAVLDQAALAARCLRRSAALGLPGVPDLLAPAPGLPVRRFTGIVAGGRALADALENAMRSEPGRVHVTDLPDLDRRPLPFLRLGALALGTVWPWVTPYARFRDLDELRAWASTPLGDGTGRWSEVRLTGPGDGHSDGHGGEVWRLPDSALVILRGDRPAGALRFTPDGEFTDTVPPGWEWNAWLRHGWGSPEAVAALGRLLAERGPLPPDPAWALELADRAGMTRADAAHACFGEPGDVPPEIADFGRPTLRAGVRTRLRELMMPADPAVLWTEGPDLERAAAWFAARG</sequence>
<feature type="region of interest" description="Disordered" evidence="1">
    <location>
        <begin position="186"/>
        <end position="205"/>
    </location>
</feature>
<dbReference type="OrthoDB" id="4507101at2"/>
<dbReference type="RefSeq" id="WP_161105813.1">
    <property type="nucleotide sequence ID" value="NZ_JBHLYI010000011.1"/>
</dbReference>
<name>A0A6I4WD97_9ACTN</name>
<dbReference type="AlphaFoldDB" id="A0A6I4WD97"/>
<feature type="region of interest" description="Disordered" evidence="1">
    <location>
        <begin position="477"/>
        <end position="497"/>
    </location>
</feature>
<proteinExistence type="predicted"/>
<dbReference type="Proteomes" id="UP000431901">
    <property type="component" value="Unassembled WGS sequence"/>
</dbReference>